<keyword evidence="5 9" id="KW-0808">Transferase</keyword>
<dbReference type="Proteomes" id="UP000189800">
    <property type="component" value="Unassembled WGS sequence"/>
</dbReference>
<organism evidence="12 13">
    <name type="scientific">Moraxella pluranimalium</name>
    <dbReference type="NCBI Taxonomy" id="470453"/>
    <lineage>
        <taxon>Bacteria</taxon>
        <taxon>Pseudomonadati</taxon>
        <taxon>Pseudomonadota</taxon>
        <taxon>Gammaproteobacteria</taxon>
        <taxon>Moraxellales</taxon>
        <taxon>Moraxellaceae</taxon>
        <taxon>Moraxella</taxon>
    </lineage>
</organism>
<dbReference type="GO" id="GO:0006307">
    <property type="term" value="P:DNA alkylation repair"/>
    <property type="evidence" value="ECO:0007669"/>
    <property type="project" value="UniProtKB-UniRule"/>
</dbReference>
<name>A0A1T0CQK8_9GAMM</name>
<dbReference type="Gene3D" id="3.30.160.70">
    <property type="entry name" value="Methylated DNA-protein cysteine methyltransferase domain"/>
    <property type="match status" value="1"/>
</dbReference>
<dbReference type="Gene3D" id="1.10.10.10">
    <property type="entry name" value="Winged helix-like DNA-binding domain superfamily/Winged helix DNA-binding domain"/>
    <property type="match status" value="1"/>
</dbReference>
<dbReference type="AlphaFoldDB" id="A0A1T0CQK8"/>
<protein>
    <recommendedName>
        <fullName evidence="9">Methylated-DNA--protein-cysteine methyltransferase</fullName>
        <ecNumber evidence="9">2.1.1.63</ecNumber>
    </recommendedName>
    <alternativeName>
        <fullName evidence="9">6-O-methylguanine-DNA methyltransferase</fullName>
        <shortName evidence="9">MGMT</shortName>
    </alternativeName>
    <alternativeName>
        <fullName evidence="9">O-6-methylguanine-DNA-alkyltransferase</fullName>
    </alternativeName>
</protein>
<dbReference type="InterPro" id="IPR014048">
    <property type="entry name" value="MethylDNA_cys_MeTrfase_DNA-bd"/>
</dbReference>
<dbReference type="GO" id="GO:0032259">
    <property type="term" value="P:methylation"/>
    <property type="evidence" value="ECO:0007669"/>
    <property type="project" value="UniProtKB-KW"/>
</dbReference>
<dbReference type="SUPFAM" id="SSF46767">
    <property type="entry name" value="Methylated DNA-protein cysteine methyltransferase, C-terminal domain"/>
    <property type="match status" value="1"/>
</dbReference>
<evidence type="ECO:0000256" key="6">
    <source>
        <dbReference type="ARBA" id="ARBA00022763"/>
    </source>
</evidence>
<comment type="similarity">
    <text evidence="2 9">Belongs to the MGMT family.</text>
</comment>
<dbReference type="GO" id="GO:0005737">
    <property type="term" value="C:cytoplasm"/>
    <property type="evidence" value="ECO:0007669"/>
    <property type="project" value="UniProtKB-SubCell"/>
</dbReference>
<dbReference type="InterPro" id="IPR008332">
    <property type="entry name" value="MethylG_MeTrfase_N"/>
</dbReference>
<feature type="domain" description="Methylguanine DNA methyltransferase ribonuclease-like" evidence="11">
    <location>
        <begin position="47"/>
        <end position="90"/>
    </location>
</feature>
<evidence type="ECO:0000256" key="7">
    <source>
        <dbReference type="ARBA" id="ARBA00023204"/>
    </source>
</evidence>
<comment type="catalytic activity">
    <reaction evidence="8 9">
        <text>a 6-O-methyl-2'-deoxyguanosine in DNA + L-cysteinyl-[protein] = S-methyl-L-cysteinyl-[protein] + a 2'-deoxyguanosine in DNA</text>
        <dbReference type="Rhea" id="RHEA:24000"/>
        <dbReference type="Rhea" id="RHEA-COMP:10131"/>
        <dbReference type="Rhea" id="RHEA-COMP:10132"/>
        <dbReference type="Rhea" id="RHEA-COMP:11367"/>
        <dbReference type="Rhea" id="RHEA-COMP:11368"/>
        <dbReference type="ChEBI" id="CHEBI:29950"/>
        <dbReference type="ChEBI" id="CHEBI:82612"/>
        <dbReference type="ChEBI" id="CHEBI:85445"/>
        <dbReference type="ChEBI" id="CHEBI:85448"/>
        <dbReference type="EC" id="2.1.1.63"/>
    </reaction>
</comment>
<keyword evidence="6 9" id="KW-0227">DNA damage</keyword>
<dbReference type="GO" id="GO:0003908">
    <property type="term" value="F:methylated-DNA-[protein]-cysteine S-methyltransferase activity"/>
    <property type="evidence" value="ECO:0007669"/>
    <property type="project" value="UniProtKB-UniRule"/>
</dbReference>
<dbReference type="EMBL" id="MUYU01000009">
    <property type="protein sequence ID" value="OOS24635.1"/>
    <property type="molecule type" value="Genomic_DNA"/>
</dbReference>
<feature type="active site" description="Nucleophile; methyl group acceptor" evidence="9">
    <location>
        <position position="146"/>
    </location>
</feature>
<evidence type="ECO:0000313" key="13">
    <source>
        <dbReference type="Proteomes" id="UP000189800"/>
    </source>
</evidence>
<evidence type="ECO:0000256" key="2">
    <source>
        <dbReference type="ARBA" id="ARBA00008711"/>
    </source>
</evidence>
<comment type="function">
    <text evidence="9">Involved in the cellular defense against the biological effects of O6-methylguanine (O6-MeG) and O4-methylthymine (O4-MeT) in DNA. Repairs the methylated nucleobase in DNA by stoichiometrically transferring the methyl group to a cysteine residue in the enzyme. This is a suicide reaction: the enzyme is irreversibly inactivated.</text>
</comment>
<comment type="catalytic activity">
    <reaction evidence="1 9">
        <text>a 4-O-methyl-thymidine in DNA + L-cysteinyl-[protein] = a thymidine in DNA + S-methyl-L-cysteinyl-[protein]</text>
        <dbReference type="Rhea" id="RHEA:53428"/>
        <dbReference type="Rhea" id="RHEA-COMP:10131"/>
        <dbReference type="Rhea" id="RHEA-COMP:10132"/>
        <dbReference type="Rhea" id="RHEA-COMP:13555"/>
        <dbReference type="Rhea" id="RHEA-COMP:13556"/>
        <dbReference type="ChEBI" id="CHEBI:29950"/>
        <dbReference type="ChEBI" id="CHEBI:82612"/>
        <dbReference type="ChEBI" id="CHEBI:137386"/>
        <dbReference type="ChEBI" id="CHEBI:137387"/>
        <dbReference type="EC" id="2.1.1.63"/>
    </reaction>
</comment>
<evidence type="ECO:0000256" key="4">
    <source>
        <dbReference type="ARBA" id="ARBA00022603"/>
    </source>
</evidence>
<dbReference type="OrthoDB" id="9802228at2"/>
<dbReference type="HAMAP" id="MF_00772">
    <property type="entry name" value="OGT"/>
    <property type="match status" value="1"/>
</dbReference>
<feature type="domain" description="Methylated-DNA-[protein]-cysteine S-methyltransferase DNA binding" evidence="10">
    <location>
        <begin position="95"/>
        <end position="174"/>
    </location>
</feature>
<dbReference type="InterPro" id="IPR036631">
    <property type="entry name" value="MGMT_N_sf"/>
</dbReference>
<dbReference type="PROSITE" id="PS00374">
    <property type="entry name" value="MGMT"/>
    <property type="match status" value="1"/>
</dbReference>
<reference evidence="12 13" key="1">
    <citation type="submission" date="2017-02" db="EMBL/GenBank/DDBJ databases">
        <title>Draft genome sequence of Moraxella pluranimalium CCUG 54913T type strain.</title>
        <authorList>
            <person name="Salva-Serra F."/>
            <person name="Engstrom-Jakobsson H."/>
            <person name="Thorell K."/>
            <person name="Jaen-Luchoro D."/>
            <person name="Gonzales-Siles L."/>
            <person name="Karlsson R."/>
            <person name="Yazdan S."/>
            <person name="Boulund F."/>
            <person name="Johnning A."/>
            <person name="Engstrand L."/>
            <person name="Kristiansson E."/>
            <person name="Moore E."/>
        </authorList>
    </citation>
    <scope>NUCLEOTIDE SEQUENCE [LARGE SCALE GENOMIC DNA]</scope>
    <source>
        <strain evidence="12 13">CCUG 54913</strain>
    </source>
</reference>
<sequence length="178" mass="19765">MIMPTITHYQPPFELPIITLIAKDGKLIALDWFTQKSERLLGMSADDFEYQKMDELDRQSTNGQVLSQTIQELDEYFDGKRTRFDVALDLSSGTAFQQQVWQALLSIPYGQTISYAKLAERIGKPTAFRACANANGKNPISLIIPCHRVIASDGGLGGYTGGIDIKKALLAHETRQGQ</sequence>
<dbReference type="InterPro" id="IPR023546">
    <property type="entry name" value="MGMT"/>
</dbReference>
<dbReference type="Pfam" id="PF01035">
    <property type="entry name" value="DNA_binding_1"/>
    <property type="match status" value="1"/>
</dbReference>
<evidence type="ECO:0000259" key="11">
    <source>
        <dbReference type="Pfam" id="PF02870"/>
    </source>
</evidence>
<gene>
    <name evidence="12" type="ORF">B0680_04185</name>
</gene>
<proteinExistence type="inferred from homology"/>
<accession>A0A1T0CQK8</accession>
<keyword evidence="3 9" id="KW-0963">Cytoplasm</keyword>
<dbReference type="NCBIfam" id="TIGR00589">
    <property type="entry name" value="ogt"/>
    <property type="match status" value="1"/>
</dbReference>
<evidence type="ECO:0000256" key="3">
    <source>
        <dbReference type="ARBA" id="ARBA00022490"/>
    </source>
</evidence>
<evidence type="ECO:0000256" key="8">
    <source>
        <dbReference type="ARBA" id="ARBA00049348"/>
    </source>
</evidence>
<evidence type="ECO:0000256" key="5">
    <source>
        <dbReference type="ARBA" id="ARBA00022679"/>
    </source>
</evidence>
<evidence type="ECO:0000313" key="12">
    <source>
        <dbReference type="EMBL" id="OOS24635.1"/>
    </source>
</evidence>
<dbReference type="InterPro" id="IPR036388">
    <property type="entry name" value="WH-like_DNA-bd_sf"/>
</dbReference>
<dbReference type="CDD" id="cd06445">
    <property type="entry name" value="ATase"/>
    <property type="match status" value="1"/>
</dbReference>
<evidence type="ECO:0000256" key="9">
    <source>
        <dbReference type="HAMAP-Rule" id="MF_00772"/>
    </source>
</evidence>
<comment type="subcellular location">
    <subcellularLocation>
        <location evidence="9">Cytoplasm</location>
    </subcellularLocation>
</comment>
<comment type="miscellaneous">
    <text evidence="9">This enzyme catalyzes only one turnover and therefore is not strictly catalytic. According to one definition, an enzyme is a biocatalyst that acts repeatedly and over many reaction cycles.</text>
</comment>
<dbReference type="SUPFAM" id="SSF53155">
    <property type="entry name" value="Methylated DNA-protein cysteine methyltransferase domain"/>
    <property type="match status" value="1"/>
</dbReference>
<keyword evidence="7 9" id="KW-0234">DNA repair</keyword>
<keyword evidence="4 9" id="KW-0489">Methyltransferase</keyword>
<dbReference type="InterPro" id="IPR036217">
    <property type="entry name" value="MethylDNA_cys_MeTrfase_DNAb"/>
</dbReference>
<keyword evidence="13" id="KW-1185">Reference proteome</keyword>
<evidence type="ECO:0000259" key="10">
    <source>
        <dbReference type="Pfam" id="PF01035"/>
    </source>
</evidence>
<dbReference type="FunFam" id="1.10.10.10:FF:000214">
    <property type="entry name" value="Methylated-DNA--protein-cysteine methyltransferase"/>
    <property type="match status" value="1"/>
</dbReference>
<dbReference type="EC" id="2.1.1.63" evidence="9"/>
<comment type="caution">
    <text evidence="12">The sequence shown here is derived from an EMBL/GenBank/DDBJ whole genome shotgun (WGS) entry which is preliminary data.</text>
</comment>
<dbReference type="InterPro" id="IPR001497">
    <property type="entry name" value="MethylDNA_cys_MeTrfase_AS"/>
</dbReference>
<dbReference type="STRING" id="470453.B0680_04185"/>
<evidence type="ECO:0000256" key="1">
    <source>
        <dbReference type="ARBA" id="ARBA00001286"/>
    </source>
</evidence>
<dbReference type="Pfam" id="PF02870">
    <property type="entry name" value="Methyltransf_1N"/>
    <property type="match status" value="1"/>
</dbReference>
<dbReference type="PANTHER" id="PTHR10815:SF5">
    <property type="entry name" value="METHYLATED-DNA--PROTEIN-CYSTEINE METHYLTRANSFERASE"/>
    <property type="match status" value="1"/>
</dbReference>
<dbReference type="PANTHER" id="PTHR10815">
    <property type="entry name" value="METHYLATED-DNA--PROTEIN-CYSTEINE METHYLTRANSFERASE"/>
    <property type="match status" value="1"/>
</dbReference>